<evidence type="ECO:0000259" key="8">
    <source>
        <dbReference type="PROSITE" id="PS50102"/>
    </source>
</evidence>
<proteinExistence type="inferred from homology"/>
<sequence>MNASGPGYPLASLYVGDLHPDVTEAMLYEKFSPAGPIMSIRVCRDVATRRSLGYAYINFQQPVDAERALDTMNFEVIKGRPIRIMWSQRDPGLRKSGVGNVFIKNLDDSIDNKALYDTFSAFGNILSCKVVCDENGSRGYGFVHFETHEAATRAIETMNGMLLNDRKVFVGHFKSRKEREAEVGARAIEFTNVYIKNFGDDMDDDRLREIFSKFGKTLSVKVMLDNNGRSKGFGFVNFEKHEEAQKARGFSLPTSLLRLSPGDAPTSPQGEPHQFCACLGAGAGYLDGQDLGGGADLCLWDCPGVAVADMNGKEINGRVLYVGRAQKRLERQSELKRKFEQMKQERVNRYQGVNLYVKNLDDGIDDERLRKEFSPYGTITSAKVMTEGGRSKGFGFVCFSSPEEATKAVTEMNGRIVSTKPLYVALAQRKEERKAILTNQYMQRLATMRALPGPLLGSFQTPSGYFLPPMPQPQTRAAFYGPSPVVPVRPATRWSAQPSRPPSVYPEATPILRAAVPPRRLLSNISTTRQASTQVPRVPPQAQRVGECEKDPHETKLGHHRGGKGAYCELRSPVRMDWFVGLLVEESDGVVELEQINIGTQTVSTRLPSSSALPRGAQQYKYSSSARNMQPMGHMPAMVAPQVGEPAVHVEGQEPLTASLLAAAPPQEQKQMIGERLYPLIHVMHPSLAGKITGMLLEIDNSELLLLLESPDSLRSKVGQTRCPNKSLSKGLITCCCKERSRKQSLFSRHTRAPRHPTRAVLGRSCRDSRWIMGLRASPENVAVEEQEQEPHHVVGIIQ</sequence>
<evidence type="ECO:0000256" key="7">
    <source>
        <dbReference type="SAM" id="MobiDB-lite"/>
    </source>
</evidence>
<keyword evidence="3" id="KW-0963">Cytoplasm</keyword>
<keyword evidence="4" id="KW-0677">Repeat</keyword>
<dbReference type="InterPro" id="IPR045305">
    <property type="entry name" value="RRM2_I_PABPs"/>
</dbReference>
<feature type="region of interest" description="Disordered" evidence="7">
    <location>
        <begin position="528"/>
        <end position="563"/>
    </location>
</feature>
<dbReference type="EMBL" id="QUSF01000037">
    <property type="protein sequence ID" value="RLV98870.1"/>
    <property type="molecule type" value="Genomic_DNA"/>
</dbReference>
<dbReference type="PROSITE" id="PS50102">
    <property type="entry name" value="RRM"/>
    <property type="match status" value="4"/>
</dbReference>
<evidence type="ECO:0000256" key="4">
    <source>
        <dbReference type="ARBA" id="ARBA00022737"/>
    </source>
</evidence>
<dbReference type="CDD" id="cd12380">
    <property type="entry name" value="RRM3_I_PABPs"/>
    <property type="match status" value="1"/>
</dbReference>
<name>A0A3L8SAT8_CHLGU</name>
<comment type="similarity">
    <text evidence="2">Belongs to the polyadenylate-binding protein type-1 family.</text>
</comment>
<dbReference type="PANTHER" id="PTHR24012">
    <property type="entry name" value="RNA BINDING PROTEIN"/>
    <property type="match status" value="1"/>
</dbReference>
<feature type="domain" description="PABC" evidence="9">
    <location>
        <begin position="653"/>
        <end position="730"/>
    </location>
</feature>
<dbReference type="Gene3D" id="1.10.1900.10">
    <property type="entry name" value="c-terminal domain of poly(a) binding protein"/>
    <property type="match status" value="1"/>
</dbReference>
<dbReference type="SMART" id="SM00517">
    <property type="entry name" value="PolyA"/>
    <property type="match status" value="1"/>
</dbReference>
<dbReference type="PROSITE" id="PS51309">
    <property type="entry name" value="PABC"/>
    <property type="match status" value="1"/>
</dbReference>
<dbReference type="SMART" id="SM00360">
    <property type="entry name" value="RRM"/>
    <property type="match status" value="4"/>
</dbReference>
<dbReference type="FunFam" id="3.30.70.330:FF:000021">
    <property type="entry name" value="Polyadenylate-binding protein"/>
    <property type="match status" value="1"/>
</dbReference>
<evidence type="ECO:0000256" key="1">
    <source>
        <dbReference type="ARBA" id="ARBA00004496"/>
    </source>
</evidence>
<dbReference type="Pfam" id="PF00658">
    <property type="entry name" value="MLLE"/>
    <property type="match status" value="1"/>
</dbReference>
<dbReference type="FunFam" id="3.30.70.330:FF:000042">
    <property type="entry name" value="Polyadenylate-binding protein"/>
    <property type="match status" value="1"/>
</dbReference>
<evidence type="ECO:0000313" key="11">
    <source>
        <dbReference type="Proteomes" id="UP000276834"/>
    </source>
</evidence>
<evidence type="ECO:0000256" key="6">
    <source>
        <dbReference type="PROSITE-ProRule" id="PRU00176"/>
    </source>
</evidence>
<dbReference type="GO" id="GO:0003723">
    <property type="term" value="F:RNA binding"/>
    <property type="evidence" value="ECO:0007669"/>
    <property type="project" value="UniProtKB-UniRule"/>
</dbReference>
<accession>A0A3L8SAT8</accession>
<dbReference type="InterPro" id="IPR012677">
    <property type="entry name" value="Nucleotide-bd_a/b_plait_sf"/>
</dbReference>
<evidence type="ECO:0000256" key="5">
    <source>
        <dbReference type="ARBA" id="ARBA00022884"/>
    </source>
</evidence>
<organism evidence="10 11">
    <name type="scientific">Chloebia gouldiae</name>
    <name type="common">Gouldian finch</name>
    <name type="synonym">Erythrura gouldiae</name>
    <dbReference type="NCBI Taxonomy" id="44316"/>
    <lineage>
        <taxon>Eukaryota</taxon>
        <taxon>Metazoa</taxon>
        <taxon>Chordata</taxon>
        <taxon>Craniata</taxon>
        <taxon>Vertebrata</taxon>
        <taxon>Euteleostomi</taxon>
        <taxon>Archelosauria</taxon>
        <taxon>Archosauria</taxon>
        <taxon>Dinosauria</taxon>
        <taxon>Saurischia</taxon>
        <taxon>Theropoda</taxon>
        <taxon>Coelurosauria</taxon>
        <taxon>Aves</taxon>
        <taxon>Neognathae</taxon>
        <taxon>Neoaves</taxon>
        <taxon>Telluraves</taxon>
        <taxon>Australaves</taxon>
        <taxon>Passeriformes</taxon>
        <taxon>Passeroidea</taxon>
        <taxon>Passeridae</taxon>
        <taxon>Chloebia</taxon>
    </lineage>
</organism>
<feature type="domain" description="RRM" evidence="8">
    <location>
        <begin position="11"/>
        <end position="89"/>
    </location>
</feature>
<dbReference type="CDD" id="cd12379">
    <property type="entry name" value="RRM2_I_PABPs"/>
    <property type="match status" value="1"/>
</dbReference>
<dbReference type="Gene3D" id="3.30.70.330">
    <property type="match status" value="4"/>
</dbReference>
<evidence type="ECO:0000256" key="2">
    <source>
        <dbReference type="ARBA" id="ARBA00008557"/>
    </source>
</evidence>
<dbReference type="SUPFAM" id="SSF63570">
    <property type="entry name" value="PABC (PABP) domain"/>
    <property type="match status" value="1"/>
</dbReference>
<dbReference type="SMART" id="SM00361">
    <property type="entry name" value="RRM_1"/>
    <property type="match status" value="3"/>
</dbReference>
<evidence type="ECO:0000313" key="10">
    <source>
        <dbReference type="EMBL" id="RLV98870.1"/>
    </source>
</evidence>
<dbReference type="InterPro" id="IPR034364">
    <property type="entry name" value="PABP_RRM1"/>
</dbReference>
<dbReference type="CDD" id="cd12378">
    <property type="entry name" value="RRM1_I_PABPs"/>
    <property type="match status" value="1"/>
</dbReference>
<keyword evidence="5 6" id="KW-0694">RNA-binding</keyword>
<dbReference type="GO" id="GO:0005737">
    <property type="term" value="C:cytoplasm"/>
    <property type="evidence" value="ECO:0007669"/>
    <property type="project" value="UniProtKB-SubCell"/>
</dbReference>
<dbReference type="AlphaFoldDB" id="A0A3L8SAT8"/>
<reference evidence="10 11" key="1">
    <citation type="journal article" date="2018" name="Proc. R. Soc. B">
        <title>A non-coding region near Follistatin controls head colour polymorphism in the Gouldian finch.</title>
        <authorList>
            <person name="Toomey M.B."/>
            <person name="Marques C.I."/>
            <person name="Andrade P."/>
            <person name="Araujo P.M."/>
            <person name="Sabatino S."/>
            <person name="Gazda M.A."/>
            <person name="Afonso S."/>
            <person name="Lopes R.J."/>
            <person name="Corbo J.C."/>
            <person name="Carneiro M."/>
        </authorList>
    </citation>
    <scope>NUCLEOTIDE SEQUENCE [LARGE SCALE GENOMIC DNA]</scope>
    <source>
        <strain evidence="10">Red01</strain>
        <tissue evidence="10">Muscle</tissue>
    </source>
</reference>
<dbReference type="OrthoDB" id="19742at2759"/>
<dbReference type="InterPro" id="IPR036053">
    <property type="entry name" value="PABP-dom"/>
</dbReference>
<feature type="domain" description="RRM" evidence="8">
    <location>
        <begin position="191"/>
        <end position="327"/>
    </location>
</feature>
<dbReference type="FunFam" id="3.30.70.330:FF:000003">
    <property type="entry name" value="Polyadenylate-binding protein"/>
    <property type="match status" value="1"/>
</dbReference>
<comment type="subcellular location">
    <subcellularLocation>
        <location evidence="1">Cytoplasm</location>
    </subcellularLocation>
</comment>
<dbReference type="FunFam" id="1.10.1900.10:FF:000005">
    <property type="entry name" value="Poly(A) binding protein cytoplasmic 1 like"/>
    <property type="match status" value="1"/>
</dbReference>
<dbReference type="InterPro" id="IPR000504">
    <property type="entry name" value="RRM_dom"/>
</dbReference>
<dbReference type="CDD" id="cd12381">
    <property type="entry name" value="RRM4_I_PABPs"/>
    <property type="match status" value="1"/>
</dbReference>
<feature type="domain" description="RRM" evidence="8">
    <location>
        <begin position="353"/>
        <end position="429"/>
    </location>
</feature>
<dbReference type="InterPro" id="IPR003954">
    <property type="entry name" value="RRM_euk-type"/>
</dbReference>
<feature type="compositionally biased region" description="Basic and acidic residues" evidence="7">
    <location>
        <begin position="546"/>
        <end position="557"/>
    </location>
</feature>
<feature type="domain" description="RRM" evidence="8">
    <location>
        <begin position="99"/>
        <end position="175"/>
    </location>
</feature>
<dbReference type="Pfam" id="PF00076">
    <property type="entry name" value="RRM_1"/>
    <property type="match status" value="4"/>
</dbReference>
<evidence type="ECO:0000256" key="3">
    <source>
        <dbReference type="ARBA" id="ARBA00022490"/>
    </source>
</evidence>
<evidence type="ECO:0000259" key="9">
    <source>
        <dbReference type="PROSITE" id="PS51309"/>
    </source>
</evidence>
<comment type="caution">
    <text evidence="10">The sequence shown here is derived from an EMBL/GenBank/DDBJ whole genome shotgun (WGS) entry which is preliminary data.</text>
</comment>
<dbReference type="InterPro" id="IPR002004">
    <property type="entry name" value="PABP_HYD_C"/>
</dbReference>
<dbReference type="Proteomes" id="UP000276834">
    <property type="component" value="Unassembled WGS sequence"/>
</dbReference>
<gene>
    <name evidence="10" type="ORF">DV515_00010379</name>
</gene>
<dbReference type="InterPro" id="IPR035979">
    <property type="entry name" value="RBD_domain_sf"/>
</dbReference>
<dbReference type="SUPFAM" id="SSF54928">
    <property type="entry name" value="RNA-binding domain, RBD"/>
    <property type="match status" value="3"/>
</dbReference>
<evidence type="ECO:0008006" key="12">
    <source>
        <dbReference type="Google" id="ProtNLM"/>
    </source>
</evidence>
<keyword evidence="11" id="KW-1185">Reference proteome</keyword>
<protein>
    <recommendedName>
        <fullName evidence="12">PABP</fullName>
    </recommendedName>
</protein>